<feature type="domain" description="4Fe-4S ferredoxin-type" evidence="1">
    <location>
        <begin position="34"/>
        <end position="63"/>
    </location>
</feature>
<dbReference type="Pfam" id="PF13237">
    <property type="entry name" value="Fer4_10"/>
    <property type="match status" value="1"/>
</dbReference>
<dbReference type="Gene3D" id="3.30.70.20">
    <property type="match status" value="1"/>
</dbReference>
<sequence length="302" mass="32713">MKREIITIDRDKCNGCGNCITGCHEGALQLIDGKATLVSELMCDGLGACIGTCPVDAISIEVREAVAYDEVETLRAMLKNGKNVIIAHFKHLKDHGEKEYLRLGVEFLLKEKNNVDFSVDEILQEVHNHTSTGGGKSFAKPVQHAHQQGESCGCPGSAAKTFQAPQYAPAAKVATPSALSHWPIQLHLINPNSTHFKDSNLLLAADCVAFSLGAFHKDFLSGKTLAIACPKLDSNKESYVEKLTALIDEAKVDTITIMRMEVPCCGGLTQLVKMASEKASRKIPIKSITVGIEGDIQESVWI</sequence>
<evidence type="ECO:0000313" key="3">
    <source>
        <dbReference type="Proteomes" id="UP000199452"/>
    </source>
</evidence>
<dbReference type="InterPro" id="IPR017896">
    <property type="entry name" value="4Fe4S_Fe-S-bd"/>
</dbReference>
<dbReference type="STRING" id="1640674.SAMN05216323_100327"/>
<evidence type="ECO:0000259" key="1">
    <source>
        <dbReference type="PROSITE" id="PS51379"/>
    </source>
</evidence>
<dbReference type="PROSITE" id="PS51379">
    <property type="entry name" value="4FE4S_FER_2"/>
    <property type="match status" value="2"/>
</dbReference>
<dbReference type="Proteomes" id="UP000199452">
    <property type="component" value="Unassembled WGS sequence"/>
</dbReference>
<organism evidence="2 3">
    <name type="scientific">Williamwhitmania taraxaci</name>
    <dbReference type="NCBI Taxonomy" id="1640674"/>
    <lineage>
        <taxon>Bacteria</taxon>
        <taxon>Pseudomonadati</taxon>
        <taxon>Bacteroidota</taxon>
        <taxon>Bacteroidia</taxon>
        <taxon>Bacteroidales</taxon>
        <taxon>Williamwhitmaniaceae</taxon>
        <taxon>Williamwhitmania</taxon>
    </lineage>
</organism>
<proteinExistence type="predicted"/>
<dbReference type="RefSeq" id="WP_092434621.1">
    <property type="nucleotide sequence ID" value="NZ_FMYP01000003.1"/>
</dbReference>
<dbReference type="PANTHER" id="PTHR42895">
    <property type="entry name" value="IRON-SULFUR CLUSTER-BINDING PROTEIN-RELATED"/>
    <property type="match status" value="1"/>
</dbReference>
<dbReference type="EMBL" id="FMYP01000003">
    <property type="protein sequence ID" value="SDB84240.1"/>
    <property type="molecule type" value="Genomic_DNA"/>
</dbReference>
<dbReference type="AlphaFoldDB" id="A0A1G6GQH0"/>
<evidence type="ECO:0000313" key="2">
    <source>
        <dbReference type="EMBL" id="SDB84240.1"/>
    </source>
</evidence>
<feature type="domain" description="4Fe-4S ferredoxin-type" evidence="1">
    <location>
        <begin position="4"/>
        <end position="33"/>
    </location>
</feature>
<keyword evidence="3" id="KW-1185">Reference proteome</keyword>
<gene>
    <name evidence="2" type="ORF">SAMN05216323_100327</name>
</gene>
<dbReference type="SUPFAM" id="SSF54862">
    <property type="entry name" value="4Fe-4S ferredoxins"/>
    <property type="match status" value="1"/>
</dbReference>
<name>A0A1G6GQH0_9BACT</name>
<protein>
    <submittedName>
        <fullName evidence="2">4Fe-4S binding domain-containing protein</fullName>
    </submittedName>
</protein>
<reference evidence="2 3" key="1">
    <citation type="submission" date="2016-09" db="EMBL/GenBank/DDBJ databases">
        <authorList>
            <person name="Capua I."/>
            <person name="De Benedictis P."/>
            <person name="Joannis T."/>
            <person name="Lombin L.H."/>
            <person name="Cattoli G."/>
        </authorList>
    </citation>
    <scope>NUCLEOTIDE SEQUENCE [LARGE SCALE GENOMIC DNA]</scope>
    <source>
        <strain evidence="2 3">A7P-90m</strain>
    </source>
</reference>
<dbReference type="InterPro" id="IPR052911">
    <property type="entry name" value="Corrinoid_activation_enz"/>
</dbReference>
<accession>A0A1G6GQH0</accession>
<dbReference type="OrthoDB" id="9795268at2"/>
<dbReference type="PANTHER" id="PTHR42895:SF1">
    <property type="entry name" value="IRON-SULFUR CLUSTER PROTEIN"/>
    <property type="match status" value="1"/>
</dbReference>